<dbReference type="Gene3D" id="2.100.10.30">
    <property type="entry name" value="Jacalin-like lectin domain"/>
    <property type="match status" value="1"/>
</dbReference>
<dbReference type="AlphaFoldDB" id="A0A8B6G2Y7"/>
<dbReference type="InterPro" id="IPR000210">
    <property type="entry name" value="BTB/POZ_dom"/>
</dbReference>
<evidence type="ECO:0000256" key="3">
    <source>
        <dbReference type="SAM" id="MobiDB-lite"/>
    </source>
</evidence>
<feature type="region of interest" description="Disordered" evidence="3">
    <location>
        <begin position="472"/>
        <end position="496"/>
    </location>
</feature>
<dbReference type="PANTHER" id="PTHR45632">
    <property type="entry name" value="LD33804P"/>
    <property type="match status" value="1"/>
</dbReference>
<keyword evidence="6" id="KW-1185">Reference proteome</keyword>
<dbReference type="SUPFAM" id="SSF51101">
    <property type="entry name" value="Mannose-binding lectins"/>
    <property type="match status" value="1"/>
</dbReference>
<organism evidence="5 6">
    <name type="scientific">Mytilus galloprovincialis</name>
    <name type="common">Mediterranean mussel</name>
    <dbReference type="NCBI Taxonomy" id="29158"/>
    <lineage>
        <taxon>Eukaryota</taxon>
        <taxon>Metazoa</taxon>
        <taxon>Spiralia</taxon>
        <taxon>Lophotrochozoa</taxon>
        <taxon>Mollusca</taxon>
        <taxon>Bivalvia</taxon>
        <taxon>Autobranchia</taxon>
        <taxon>Pteriomorphia</taxon>
        <taxon>Mytilida</taxon>
        <taxon>Mytiloidea</taxon>
        <taxon>Mytilidae</taxon>
        <taxon>Mytilinae</taxon>
        <taxon>Mytilus</taxon>
    </lineage>
</organism>
<evidence type="ECO:0000256" key="2">
    <source>
        <dbReference type="ARBA" id="ARBA00022737"/>
    </source>
</evidence>
<keyword evidence="1" id="KW-0880">Kelch repeat</keyword>
<gene>
    <name evidence="5" type="ORF">MGAL_10B078998</name>
</gene>
<dbReference type="Pfam" id="PF00651">
    <property type="entry name" value="BTB"/>
    <property type="match status" value="1"/>
</dbReference>
<dbReference type="OrthoDB" id="6059210at2759"/>
<dbReference type="InterPro" id="IPR001229">
    <property type="entry name" value="Jacalin-like_lectin_dom"/>
</dbReference>
<keyword evidence="2" id="KW-0677">Repeat</keyword>
<dbReference type="SMART" id="SM00225">
    <property type="entry name" value="BTB"/>
    <property type="match status" value="1"/>
</dbReference>
<dbReference type="Pfam" id="PF01419">
    <property type="entry name" value="Jacalin"/>
    <property type="match status" value="1"/>
</dbReference>
<reference evidence="5" key="1">
    <citation type="submission" date="2018-11" db="EMBL/GenBank/DDBJ databases">
        <authorList>
            <person name="Alioto T."/>
            <person name="Alioto T."/>
        </authorList>
    </citation>
    <scope>NUCLEOTIDE SEQUENCE</scope>
</reference>
<evidence type="ECO:0000313" key="5">
    <source>
        <dbReference type="EMBL" id="VDI57914.1"/>
    </source>
</evidence>
<evidence type="ECO:0000259" key="4">
    <source>
        <dbReference type="PROSITE" id="PS50097"/>
    </source>
</evidence>
<sequence length="523" mass="60158">MCHSLAFSRRHWNNMNRLSINDCECRSLENTKTETDECIQNEDLLNESINKEITTGNACNVFMKLLKNDVGEKKVKDWEGQNNCDIEIRCGEFKTKAHSEVLSYVSDYFKANINYNKDVQTIFINSEFVSPDVLNNVICYAYTGMFEISSNNVQDSIATASYLQVKFILDECEKFMIKNIDDSSAISLLPFDTLVDQNAFTCLSHDDFKFLLMNRNLSVFRKGIPVDNPEIHIIEAVGKTLTANQDDDVSTIKDILSAIRFSDLPKSDLNDLFQIYPVFQILDRSFFLNTTNSSLPNRTFSKPMKCFKHSIPYASHSRRKFTSRLNFMSYIKDITDVNDRPRKVWLWVTRWEGFIVIGVNYESGENILHGILPKAKHSIISEHEFVLDENEVITNISIRSGVLIDSLSFDTNYGRTYGPYGSDGGFPSSASPPQKRGYFHSFHGMIYKGQYEYFIANIEFKWVVFETHNTDNKEPSIHSNESWYCKPRSSDRNSPLKASVCYESDEFDDEEIYDDAVTISLID</sequence>
<dbReference type="EMBL" id="UYJE01007780">
    <property type="protein sequence ID" value="VDI57914.1"/>
    <property type="molecule type" value="Genomic_DNA"/>
</dbReference>
<dbReference type="SUPFAM" id="SSF54695">
    <property type="entry name" value="POZ domain"/>
    <property type="match status" value="1"/>
</dbReference>
<comment type="caution">
    <text evidence="5">The sequence shown here is derived from an EMBL/GenBank/DDBJ whole genome shotgun (WGS) entry which is preliminary data.</text>
</comment>
<accession>A0A8B6G2Y7</accession>
<protein>
    <recommendedName>
        <fullName evidence="4">BTB domain-containing protein</fullName>
    </recommendedName>
</protein>
<dbReference type="PANTHER" id="PTHR45632:SF3">
    <property type="entry name" value="KELCH-LIKE PROTEIN 32"/>
    <property type="match status" value="1"/>
</dbReference>
<dbReference type="Gene3D" id="3.30.710.10">
    <property type="entry name" value="Potassium Channel Kv1.1, Chain A"/>
    <property type="match status" value="1"/>
</dbReference>
<dbReference type="PROSITE" id="PS50097">
    <property type="entry name" value="BTB"/>
    <property type="match status" value="1"/>
</dbReference>
<proteinExistence type="predicted"/>
<dbReference type="InterPro" id="IPR036404">
    <property type="entry name" value="Jacalin-like_lectin_dom_sf"/>
</dbReference>
<evidence type="ECO:0000256" key="1">
    <source>
        <dbReference type="ARBA" id="ARBA00022441"/>
    </source>
</evidence>
<dbReference type="InterPro" id="IPR011333">
    <property type="entry name" value="SKP1/BTB/POZ_sf"/>
</dbReference>
<dbReference type="Proteomes" id="UP000596742">
    <property type="component" value="Unassembled WGS sequence"/>
</dbReference>
<feature type="domain" description="BTB" evidence="4">
    <location>
        <begin position="84"/>
        <end position="150"/>
    </location>
</feature>
<evidence type="ECO:0000313" key="6">
    <source>
        <dbReference type="Proteomes" id="UP000596742"/>
    </source>
</evidence>
<name>A0A8B6G2Y7_MYTGA</name>